<evidence type="ECO:0000313" key="4">
    <source>
        <dbReference type="RefSeq" id="NP_001171843.1"/>
    </source>
</evidence>
<feature type="domain" description="Arrestin C-terminal-like" evidence="2">
    <location>
        <begin position="181"/>
        <end position="317"/>
    </location>
</feature>
<evidence type="ECO:0000313" key="3">
    <source>
        <dbReference type="Proteomes" id="UP000694865"/>
    </source>
</evidence>
<dbReference type="InterPro" id="IPR011022">
    <property type="entry name" value="Arrestin_C-like"/>
</dbReference>
<dbReference type="Pfam" id="PF00339">
    <property type="entry name" value="Arrestin_N"/>
    <property type="match status" value="1"/>
</dbReference>
<dbReference type="Pfam" id="PF02752">
    <property type="entry name" value="Arrestin_C"/>
    <property type="match status" value="1"/>
</dbReference>
<name>A0ABM0GGX9_SACKO</name>
<organism evidence="3 4">
    <name type="scientific">Saccoglossus kowalevskii</name>
    <name type="common">Acorn worm</name>
    <dbReference type="NCBI Taxonomy" id="10224"/>
    <lineage>
        <taxon>Eukaryota</taxon>
        <taxon>Metazoa</taxon>
        <taxon>Hemichordata</taxon>
        <taxon>Enteropneusta</taxon>
        <taxon>Harrimaniidae</taxon>
        <taxon>Saccoglossus</taxon>
    </lineage>
</organism>
<protein>
    <submittedName>
        <fullName evidence="4">Arrestin domain containing 2-like</fullName>
    </submittedName>
</protein>
<comment type="similarity">
    <text evidence="1">Belongs to the arrestin family.</text>
</comment>
<dbReference type="SUPFAM" id="SSF81296">
    <property type="entry name" value="E set domains"/>
    <property type="match status" value="2"/>
</dbReference>
<dbReference type="PANTHER" id="PTHR11188:SF176">
    <property type="entry name" value="ARRESTIN DOMAIN-CONTAINING PROTEIN 1"/>
    <property type="match status" value="1"/>
</dbReference>
<dbReference type="SMART" id="SM01017">
    <property type="entry name" value="Arrestin_C"/>
    <property type="match status" value="1"/>
</dbReference>
<reference evidence="4" key="1">
    <citation type="journal article" date="2008" name="Biol. Bull.">
        <title>cDNA sequences for transcription factors and signaling proteins of the hemichordate Saccoglossus kowalevskii: efficacy of the expressed sequence tag (EST) approach for evolutionary and developmental studies of a new organism.</title>
        <authorList>
            <person name="Freeman R.M. Jr."/>
            <person name="Wu M."/>
            <person name="Cordonnier-Pratt M.M."/>
            <person name="Pratt L.H."/>
            <person name="Gruber C.E."/>
            <person name="Smith M."/>
            <person name="Lander E.S."/>
            <person name="Stange-Thomann N."/>
            <person name="Lowe C.J."/>
            <person name="Gerhart J."/>
            <person name="Kirschner M."/>
        </authorList>
    </citation>
    <scope>NUCLEOTIDE SEQUENCE</scope>
</reference>
<dbReference type="GeneID" id="100368906"/>
<accession>A0ABM0GGX9</accession>
<dbReference type="InterPro" id="IPR050357">
    <property type="entry name" value="Arrestin_domain-protein"/>
</dbReference>
<dbReference type="RefSeq" id="NP_001171843.1">
    <property type="nucleotide sequence ID" value="NM_001184914.1"/>
</dbReference>
<dbReference type="PANTHER" id="PTHR11188">
    <property type="entry name" value="ARRESTIN DOMAIN CONTAINING PROTEIN"/>
    <property type="match status" value="1"/>
</dbReference>
<dbReference type="Gene3D" id="2.60.40.640">
    <property type="match status" value="2"/>
</dbReference>
<reference evidence="4" key="2">
    <citation type="submission" date="2025-08" db="UniProtKB">
        <authorList>
            <consortium name="RefSeq"/>
        </authorList>
    </citation>
    <scope>IDENTIFICATION</scope>
</reference>
<dbReference type="Proteomes" id="UP000694865">
    <property type="component" value="Unplaced"/>
</dbReference>
<evidence type="ECO:0000256" key="1">
    <source>
        <dbReference type="ARBA" id="ARBA00005298"/>
    </source>
</evidence>
<dbReference type="InterPro" id="IPR014756">
    <property type="entry name" value="Ig_E-set"/>
</dbReference>
<sequence length="422" mass="46512">MGKLKAFYVTFDGNREVYHAGNVVSGLVVVDLAEPLTCRGVRATFTGVAYVHWTESEGSGDHRRTVSYSAKQVYFEEVVTLWGKQAGDRQGDNPTLPAGVHQMPFRLQLPNTGLPASFEGKSYGYVRYSIKSNIDRPWKFDHNTKRAFTVTGFPVDLNRVPNAMVPLREEDEKTVCCWCCASGPIAMTATADRAAYTPGERIIVSMDLNNNSSRKIHTTEAALVQHVLYTAYRRGHGRAHHRQATEKVVVLQGQGCGKYDKTDWRNQIIQIPPVPLSGLEGVHFIDIQYLVEFEADVASTPFDLSVKLPITIGSVPLQQLYGFAGNRPPIAPPPGQGFAPPGSQFAPPGVPLTQSETIPMGNVGGTAPSAPPMPPPSYELLYSGGQSIKDAEDNDYTYGELDFAPRYTYYNWDAQEQTTRYS</sequence>
<proteinExistence type="inferred from homology"/>
<gene>
    <name evidence="4" type="primary">LOC100368906</name>
</gene>
<evidence type="ECO:0000259" key="2">
    <source>
        <dbReference type="SMART" id="SM01017"/>
    </source>
</evidence>
<dbReference type="InterPro" id="IPR011021">
    <property type="entry name" value="Arrestin-like_N"/>
</dbReference>
<keyword evidence="3" id="KW-1185">Reference proteome</keyword>
<dbReference type="InterPro" id="IPR014752">
    <property type="entry name" value="Arrestin-like_C"/>
</dbReference>